<evidence type="ECO:0000256" key="1">
    <source>
        <dbReference type="SAM" id="Phobius"/>
    </source>
</evidence>
<keyword evidence="1" id="KW-0472">Membrane</keyword>
<evidence type="ECO:0000313" key="3">
    <source>
        <dbReference type="Proteomes" id="UP001336020"/>
    </source>
</evidence>
<proteinExistence type="predicted"/>
<comment type="caution">
    <text evidence="2">The sequence shown here is derived from an EMBL/GenBank/DDBJ whole genome shotgun (WGS) entry which is preliminary data.</text>
</comment>
<keyword evidence="1" id="KW-1133">Transmembrane helix</keyword>
<feature type="transmembrane region" description="Helical" evidence="1">
    <location>
        <begin position="123"/>
        <end position="142"/>
    </location>
</feature>
<protein>
    <submittedName>
        <fullName evidence="2">Uncharacterized protein</fullName>
    </submittedName>
</protein>
<dbReference type="Proteomes" id="UP001336020">
    <property type="component" value="Unassembled WGS sequence"/>
</dbReference>
<accession>A0ABU7LH98</accession>
<keyword evidence="1" id="KW-0812">Transmembrane</keyword>
<keyword evidence="3" id="KW-1185">Reference proteome</keyword>
<dbReference type="RefSeq" id="WP_330135802.1">
    <property type="nucleotide sequence ID" value="NZ_JAUTXY010000013.1"/>
</dbReference>
<reference evidence="2 3" key="1">
    <citation type="submission" date="2023-07" db="EMBL/GenBank/DDBJ databases">
        <authorList>
            <person name="Girao M."/>
            <person name="Carvalho M.F."/>
        </authorList>
    </citation>
    <scope>NUCLEOTIDE SEQUENCE [LARGE SCALE GENOMIC DNA]</scope>
    <source>
        <strain evidence="2 3">YIM65754</strain>
    </source>
</reference>
<sequence length="152" mass="15619">MRSFVDLGLFLAAVALGIGTVLPMVGGVRSTEIPLSGLRDGYPSGDPTSLAVADLPLYEALAVPLAAASVLLLIAALFDSVVTGWAGAILALSVCVAAAVRIFQSHGDYLAENHSTALTNQNGFVLLVSGTLVGLMCCLVSLRRPSRQPARG</sequence>
<gene>
    <name evidence="2" type="ORF">Q7514_24210</name>
</gene>
<organism evidence="2 3">
    <name type="scientific">Rhodococcus artemisiae</name>
    <dbReference type="NCBI Taxonomy" id="714159"/>
    <lineage>
        <taxon>Bacteria</taxon>
        <taxon>Bacillati</taxon>
        <taxon>Actinomycetota</taxon>
        <taxon>Actinomycetes</taxon>
        <taxon>Mycobacteriales</taxon>
        <taxon>Nocardiaceae</taxon>
        <taxon>Rhodococcus</taxon>
    </lineage>
</organism>
<feature type="transmembrane region" description="Helical" evidence="1">
    <location>
        <begin position="85"/>
        <end position="103"/>
    </location>
</feature>
<evidence type="ECO:0000313" key="2">
    <source>
        <dbReference type="EMBL" id="MEE2060629.1"/>
    </source>
</evidence>
<name>A0ABU7LH98_9NOCA</name>
<feature type="transmembrane region" description="Helical" evidence="1">
    <location>
        <begin position="57"/>
        <end position="78"/>
    </location>
</feature>
<dbReference type="EMBL" id="JAUTXY010000013">
    <property type="protein sequence ID" value="MEE2060629.1"/>
    <property type="molecule type" value="Genomic_DNA"/>
</dbReference>